<dbReference type="Pfam" id="PF13620">
    <property type="entry name" value="CarboxypepD_reg"/>
    <property type="match status" value="2"/>
</dbReference>
<dbReference type="GO" id="GO:0030246">
    <property type="term" value="F:carbohydrate binding"/>
    <property type="evidence" value="ECO:0007669"/>
    <property type="project" value="InterPro"/>
</dbReference>
<evidence type="ECO:0000256" key="1">
    <source>
        <dbReference type="ARBA" id="ARBA00004442"/>
    </source>
</evidence>
<dbReference type="InterPro" id="IPR050330">
    <property type="entry name" value="Bact_OuterMem_StrucFunc"/>
</dbReference>
<evidence type="ECO:0000313" key="6">
    <source>
        <dbReference type="EMBL" id="HHS62424.1"/>
    </source>
</evidence>
<comment type="caution">
    <text evidence="6">The sequence shown here is derived from an EMBL/GenBank/DDBJ whole genome shotgun (WGS) entry which is preliminary data.</text>
</comment>
<comment type="subcellular location">
    <subcellularLocation>
        <location evidence="1">Cell outer membrane</location>
    </subcellularLocation>
</comment>
<keyword evidence="2 4" id="KW-0472">Membrane</keyword>
<organism evidence="6">
    <name type="scientific">candidate division WOR-3 bacterium</name>
    <dbReference type="NCBI Taxonomy" id="2052148"/>
    <lineage>
        <taxon>Bacteria</taxon>
        <taxon>Bacteria division WOR-3</taxon>
    </lineage>
</organism>
<dbReference type="PANTHER" id="PTHR30329">
    <property type="entry name" value="STATOR ELEMENT OF FLAGELLAR MOTOR COMPLEX"/>
    <property type="match status" value="1"/>
</dbReference>
<dbReference type="InterPro" id="IPR008969">
    <property type="entry name" value="CarboxyPept-like_regulatory"/>
</dbReference>
<evidence type="ECO:0000256" key="2">
    <source>
        <dbReference type="ARBA" id="ARBA00023136"/>
    </source>
</evidence>
<dbReference type="SUPFAM" id="SSF49452">
    <property type="entry name" value="Starch-binding domain-like"/>
    <property type="match status" value="1"/>
</dbReference>
<evidence type="ECO:0000256" key="3">
    <source>
        <dbReference type="ARBA" id="ARBA00023237"/>
    </source>
</evidence>
<dbReference type="GO" id="GO:0009279">
    <property type="term" value="C:cell outer membrane"/>
    <property type="evidence" value="ECO:0007669"/>
    <property type="project" value="UniProtKB-SubCell"/>
</dbReference>
<dbReference type="SUPFAM" id="SSF103088">
    <property type="entry name" value="OmpA-like"/>
    <property type="match status" value="1"/>
</dbReference>
<evidence type="ECO:0000256" key="4">
    <source>
        <dbReference type="PROSITE-ProRule" id="PRU00473"/>
    </source>
</evidence>
<dbReference type="CDD" id="cd07185">
    <property type="entry name" value="OmpA_C-like"/>
    <property type="match status" value="1"/>
</dbReference>
<accession>A0A7C6EGA0</accession>
<keyword evidence="3" id="KW-0998">Cell outer membrane</keyword>
<dbReference type="Gene3D" id="2.60.40.1120">
    <property type="entry name" value="Carboxypeptidase-like, regulatory domain"/>
    <property type="match status" value="3"/>
</dbReference>
<dbReference type="Pfam" id="PF00691">
    <property type="entry name" value="OmpA"/>
    <property type="match status" value="1"/>
</dbReference>
<protein>
    <recommendedName>
        <fullName evidence="5">OmpA-like domain-containing protein</fullName>
    </recommendedName>
</protein>
<dbReference type="InterPro" id="IPR013784">
    <property type="entry name" value="Carb-bd-like_fold"/>
</dbReference>
<feature type="domain" description="OmpA-like" evidence="5">
    <location>
        <begin position="582"/>
        <end position="698"/>
    </location>
</feature>
<dbReference type="PRINTS" id="PR01021">
    <property type="entry name" value="OMPADOMAIN"/>
</dbReference>
<name>A0A7C6EGA0_UNCW3</name>
<proteinExistence type="predicted"/>
<dbReference type="InterPro" id="IPR006665">
    <property type="entry name" value="OmpA-like"/>
</dbReference>
<dbReference type="Gene3D" id="3.30.1330.60">
    <property type="entry name" value="OmpA-like domain"/>
    <property type="match status" value="1"/>
</dbReference>
<gene>
    <name evidence="6" type="ORF">ENV70_02245</name>
</gene>
<dbReference type="InterPro" id="IPR006664">
    <property type="entry name" value="OMP_bac"/>
</dbReference>
<reference evidence="6" key="1">
    <citation type="journal article" date="2020" name="mSystems">
        <title>Genome- and Community-Level Interaction Insights into Carbon Utilization and Element Cycling Functions of Hydrothermarchaeota in Hydrothermal Sediment.</title>
        <authorList>
            <person name="Zhou Z."/>
            <person name="Liu Y."/>
            <person name="Xu W."/>
            <person name="Pan J."/>
            <person name="Luo Z.H."/>
            <person name="Li M."/>
        </authorList>
    </citation>
    <scope>NUCLEOTIDE SEQUENCE [LARGE SCALE GENOMIC DNA]</scope>
    <source>
        <strain evidence="6">SpSt-783</strain>
    </source>
</reference>
<dbReference type="PROSITE" id="PS51123">
    <property type="entry name" value="OMPA_2"/>
    <property type="match status" value="1"/>
</dbReference>
<sequence length="698" mass="78352">MRKIFFCLIIIPGLFFAQEISVYGNRGMFKLQYAQPHNMGVLSFHLSPEERYEPIDTTQWGVRVTDRKHFFKVSTGISYSIIDYLEMRFRVTPFMKWFEMNNYPQDRGDPDPVIGFETIEVGGKIGYPIIVDKQTPLLYAFGVQGAVDFGPGLSREYFNNAYDCDKRFYSDSFPEAYPPGGDPYPPHFPPHIPHDPDVIGTGLFDFRIGPFAVHLNAGYLYTGRDIKPEYVDDADFSQRPNYVIHGGGIELIPSEDVRLLFETFGYFDMDNSIESLWVTPGLRFGARSVSFDMGCELGIMNPERNPDFWWKAFFNISGGADLIKKVEVHIPVAKVTGRVYDAKTGEPIIATITFPGSDKEAVQTSANGTYETSFSPGSFRIHVESEGYRWKEQGVVLKDGDQIILDFALNKKEIAKIIGKVYDAETKQPIVATITFPQTQFPSITSDTSGMYTVVLVPGTFRIHVEATGYQFDEKIVTLQEGDTKVIDVGLNKVVLAQGTLVGKVTDKDDEKPILAQISFVDANIPAISTDPATGIYKVTLAPGTYVLKIDAQGYITETSPVVIAKDETKVQNFSLRKEPKVGERIILKGIYFDFNSAVIKPESYPVLDDAAKVLLAKPKMRVEIGGHTDSIGSDSYNMKLSYERANAVKEYLVRYHNIDPTRIEVRGYGETQPIADNRTKSGRDTNRRIEFKILSVE</sequence>
<dbReference type="PANTHER" id="PTHR30329:SF21">
    <property type="entry name" value="LIPOPROTEIN YIAD-RELATED"/>
    <property type="match status" value="1"/>
</dbReference>
<dbReference type="SUPFAM" id="SSF49464">
    <property type="entry name" value="Carboxypeptidase regulatory domain-like"/>
    <property type="match status" value="2"/>
</dbReference>
<evidence type="ECO:0000259" key="5">
    <source>
        <dbReference type="PROSITE" id="PS51123"/>
    </source>
</evidence>
<dbReference type="EMBL" id="DTHJ01000050">
    <property type="protein sequence ID" value="HHS62424.1"/>
    <property type="molecule type" value="Genomic_DNA"/>
</dbReference>
<dbReference type="InterPro" id="IPR036737">
    <property type="entry name" value="OmpA-like_sf"/>
</dbReference>
<dbReference type="AlphaFoldDB" id="A0A7C6EGA0"/>